<keyword evidence="2" id="KW-1185">Reference proteome</keyword>
<proteinExistence type="predicted"/>
<reference evidence="1 2" key="1">
    <citation type="journal article" date="2019" name="Genome Biol. Evol.">
        <title>Whole-Genome Sequencing of the Giant Devil Catfish, Bagarius yarrelli.</title>
        <authorList>
            <person name="Jiang W."/>
            <person name="Lv Y."/>
            <person name="Cheng L."/>
            <person name="Yang K."/>
            <person name="Chao B."/>
            <person name="Wang X."/>
            <person name="Li Y."/>
            <person name="Pan X."/>
            <person name="You X."/>
            <person name="Zhang Y."/>
            <person name="Yang J."/>
            <person name="Li J."/>
            <person name="Zhang X."/>
            <person name="Liu S."/>
            <person name="Sun C."/>
            <person name="Yang J."/>
            <person name="Shi Q."/>
        </authorList>
    </citation>
    <scope>NUCLEOTIDE SEQUENCE [LARGE SCALE GENOMIC DNA]</scope>
    <source>
        <strain evidence="1">JWS20170419001</strain>
        <tissue evidence="1">Muscle</tissue>
    </source>
</reference>
<name>A0A556TYJ3_BAGYA</name>
<organism evidence="1 2">
    <name type="scientific">Bagarius yarrelli</name>
    <name type="common">Goonch</name>
    <name type="synonym">Bagrus yarrelli</name>
    <dbReference type="NCBI Taxonomy" id="175774"/>
    <lineage>
        <taxon>Eukaryota</taxon>
        <taxon>Metazoa</taxon>
        <taxon>Chordata</taxon>
        <taxon>Craniata</taxon>
        <taxon>Vertebrata</taxon>
        <taxon>Euteleostomi</taxon>
        <taxon>Actinopterygii</taxon>
        <taxon>Neopterygii</taxon>
        <taxon>Teleostei</taxon>
        <taxon>Ostariophysi</taxon>
        <taxon>Siluriformes</taxon>
        <taxon>Sisoridae</taxon>
        <taxon>Sisorinae</taxon>
        <taxon>Bagarius</taxon>
    </lineage>
</organism>
<evidence type="ECO:0000313" key="1">
    <source>
        <dbReference type="EMBL" id="TSL28260.1"/>
    </source>
</evidence>
<dbReference type="AlphaFoldDB" id="A0A556TYJ3"/>
<dbReference type="Proteomes" id="UP000319801">
    <property type="component" value="Unassembled WGS sequence"/>
</dbReference>
<dbReference type="EMBL" id="VCAZ01000029">
    <property type="protein sequence ID" value="TSL28260.1"/>
    <property type="molecule type" value="Genomic_DNA"/>
</dbReference>
<gene>
    <name evidence="1" type="ORF">Baya_5775</name>
</gene>
<sequence length="197" mass="22303">MSLQGQNFELRHWRKFPHYFSRAYGCADMLTDGYFRIAALYLDFPPYTRIKGEISPLLDWKVEQKAAAQGRLKQSAALAQPTGQPTVSQDLAVARCSSSSGNARYRAAGGDRNFFAEGLPGSRWIPAEFCRSLRKKAFLMDRSTESSWNPEGSLDSTDPSMRKSVLCPQRTRTQDKLSHGRIFPVFLSCEETNRCFM</sequence>
<protein>
    <submittedName>
        <fullName evidence="1">Uncharacterized protein</fullName>
    </submittedName>
</protein>
<comment type="caution">
    <text evidence="1">The sequence shown here is derived from an EMBL/GenBank/DDBJ whole genome shotgun (WGS) entry which is preliminary data.</text>
</comment>
<evidence type="ECO:0000313" key="2">
    <source>
        <dbReference type="Proteomes" id="UP000319801"/>
    </source>
</evidence>
<accession>A0A556TYJ3</accession>